<organism evidence="3">
    <name type="scientific">freshwater metagenome</name>
    <dbReference type="NCBI Taxonomy" id="449393"/>
    <lineage>
        <taxon>unclassified sequences</taxon>
        <taxon>metagenomes</taxon>
        <taxon>ecological metagenomes</taxon>
    </lineage>
</organism>
<proteinExistence type="predicted"/>
<dbReference type="SUPFAM" id="SSF51604">
    <property type="entry name" value="Enolase C-terminal domain-like"/>
    <property type="match status" value="1"/>
</dbReference>
<keyword evidence="1" id="KW-0479">Metal-binding</keyword>
<dbReference type="InterPro" id="IPR029065">
    <property type="entry name" value="Enolase_C-like"/>
</dbReference>
<evidence type="ECO:0000259" key="2">
    <source>
        <dbReference type="SMART" id="SM00922"/>
    </source>
</evidence>
<gene>
    <name evidence="3" type="ORF">UFOPK3770_00386</name>
</gene>
<dbReference type="Gene3D" id="3.20.20.120">
    <property type="entry name" value="Enolase-like C-terminal domain"/>
    <property type="match status" value="1"/>
</dbReference>
<dbReference type="SFLD" id="SFLDF00009">
    <property type="entry name" value="o-succinylbenzoate_synthase"/>
    <property type="match status" value="1"/>
</dbReference>
<dbReference type="PANTHER" id="PTHR48073:SF2">
    <property type="entry name" value="O-SUCCINYLBENZOATE SYNTHASE"/>
    <property type="match status" value="1"/>
</dbReference>
<feature type="domain" description="Mandelate racemase/muconate lactonizing enzyme C-terminal" evidence="2">
    <location>
        <begin position="86"/>
        <end position="189"/>
    </location>
</feature>
<dbReference type="Pfam" id="PF13378">
    <property type="entry name" value="MR_MLE_C"/>
    <property type="match status" value="1"/>
</dbReference>
<dbReference type="PANTHER" id="PTHR48073">
    <property type="entry name" value="O-SUCCINYLBENZOATE SYNTHASE-RELATED"/>
    <property type="match status" value="1"/>
</dbReference>
<dbReference type="SFLD" id="SFLDG00180">
    <property type="entry name" value="muconate_cycloisomerase"/>
    <property type="match status" value="1"/>
</dbReference>
<dbReference type="AlphaFoldDB" id="A0A6J5YZJ0"/>
<dbReference type="InterPro" id="IPR036849">
    <property type="entry name" value="Enolase-like_C_sf"/>
</dbReference>
<evidence type="ECO:0000313" key="3">
    <source>
        <dbReference type="EMBL" id="CAB4333489.1"/>
    </source>
</evidence>
<dbReference type="SMART" id="SM00922">
    <property type="entry name" value="MR_MLE"/>
    <property type="match status" value="1"/>
</dbReference>
<accession>A0A6J5YZJ0</accession>
<dbReference type="NCBIfam" id="NF002782">
    <property type="entry name" value="PRK02901.1"/>
    <property type="match status" value="1"/>
</dbReference>
<dbReference type="InterPro" id="IPR013342">
    <property type="entry name" value="Mandelate_racemase_C"/>
</dbReference>
<dbReference type="CDD" id="cd03320">
    <property type="entry name" value="OSBS"/>
    <property type="match status" value="1"/>
</dbReference>
<protein>
    <submittedName>
        <fullName evidence="3">Unannotated protein</fullName>
    </submittedName>
</protein>
<dbReference type="EMBL" id="CAESAJ010000023">
    <property type="protein sequence ID" value="CAB4333489.1"/>
    <property type="molecule type" value="Genomic_DNA"/>
</dbReference>
<evidence type="ECO:0000256" key="1">
    <source>
        <dbReference type="ARBA" id="ARBA00022723"/>
    </source>
</evidence>
<name>A0A6J5YZJ0_9ZZZZ</name>
<reference evidence="3" key="1">
    <citation type="submission" date="2020-05" db="EMBL/GenBank/DDBJ databases">
        <authorList>
            <person name="Chiriac C."/>
            <person name="Salcher M."/>
            <person name="Ghai R."/>
            <person name="Kavagutti S V."/>
        </authorList>
    </citation>
    <scope>NUCLEOTIDE SEQUENCE</scope>
</reference>
<sequence length="342" mass="36409">MSIQKLADSAHIYALPLKDEFRGTQTRVGVLFEGPSGWAEFAPFPEYSDEVAGLWLAGALEQAFGSWPLPVRESVPVNAIIPLVGADRTGELVQQAVQVHGMDTIKMKVADGNSDVAADLVRIQIARLTMGALGVQGKIRIDVNGAWTVDQAVERLIAFNDAAGGLDYVEQPCATLEELAQLKQRLPEVRVAVDESIRQGNPVDAAYLAQVADIAILKSIPLGGVHAAMRTARLIGLPVVVSGSLDTSVGLASGIALARSLPALHGACGLGTGLLLAQDVTSTPILPHDGVVDTNRVLPDRLMHIFVSQTVSDDWRSRIVRAWRASGSEIVSAPIREAVEAW</sequence>
<dbReference type="Pfam" id="PF18374">
    <property type="entry name" value="Enolase_like_N"/>
    <property type="match status" value="1"/>
</dbReference>
<dbReference type="SFLD" id="SFLDS00001">
    <property type="entry name" value="Enolase"/>
    <property type="match status" value="1"/>
</dbReference>
<dbReference type="GO" id="GO:0046872">
    <property type="term" value="F:metal ion binding"/>
    <property type="evidence" value="ECO:0007669"/>
    <property type="project" value="UniProtKB-KW"/>
</dbReference>